<dbReference type="CDD" id="cd20707">
    <property type="entry name" value="MIX_III"/>
    <property type="match status" value="1"/>
</dbReference>
<proteinExistence type="predicted"/>
<dbReference type="Pfam" id="PF20249">
    <property type="entry name" value="VasX_N"/>
    <property type="match status" value="1"/>
</dbReference>
<name>A0A109XV40_ALCXX</name>
<evidence type="ECO:0000313" key="3">
    <source>
        <dbReference type="EMBL" id="AMG34923.1"/>
    </source>
</evidence>
<feature type="transmembrane region" description="Helical" evidence="1">
    <location>
        <begin position="766"/>
        <end position="787"/>
    </location>
</feature>
<dbReference type="RefSeq" id="WP_061070992.1">
    <property type="nucleotide sequence ID" value="NZ_CP014060.2"/>
</dbReference>
<feature type="domain" description="Toxin VasX N-terminal region" evidence="2">
    <location>
        <begin position="95"/>
        <end position="214"/>
    </location>
</feature>
<accession>A0A109XV40</accession>
<feature type="transmembrane region" description="Helical" evidence="1">
    <location>
        <begin position="831"/>
        <end position="860"/>
    </location>
</feature>
<feature type="transmembrane region" description="Helical" evidence="1">
    <location>
        <begin position="685"/>
        <end position="705"/>
    </location>
</feature>
<dbReference type="InterPro" id="IPR046864">
    <property type="entry name" value="VasX_N"/>
</dbReference>
<evidence type="ECO:0000256" key="1">
    <source>
        <dbReference type="SAM" id="Phobius"/>
    </source>
</evidence>
<keyword evidence="1" id="KW-1133">Transmembrane helix</keyword>
<feature type="transmembrane region" description="Helical" evidence="1">
    <location>
        <begin position="799"/>
        <end position="819"/>
    </location>
</feature>
<reference evidence="4" key="1">
    <citation type="submission" date="2015-12" db="EMBL/GenBank/DDBJ databases">
        <title>FDA dAtabase for Regulatory Grade micrObial Sequences (FDA-ARGOS): Supporting development and validation of Infectious Disease Dx tests.</title>
        <authorList>
            <person name="Case J."/>
            <person name="Tallon L."/>
            <person name="Sadzewicz L."/>
            <person name="Sengamalay N."/>
            <person name="Ott S."/>
            <person name="Godinez A."/>
            <person name="Nagaraj S."/>
            <person name="Nadendla S."/>
            <person name="Sichtig H."/>
        </authorList>
    </citation>
    <scope>NUCLEOTIDE SEQUENCE [LARGE SCALE GENOMIC DNA]</scope>
    <source>
        <strain evidence="4">FDAARGOS_147</strain>
    </source>
</reference>
<organism evidence="3 4">
    <name type="scientific">Alcaligenes xylosoxydans xylosoxydans</name>
    <name type="common">Achromobacter xylosoxidans</name>
    <dbReference type="NCBI Taxonomy" id="85698"/>
    <lineage>
        <taxon>Bacteria</taxon>
        <taxon>Pseudomonadati</taxon>
        <taxon>Pseudomonadota</taxon>
        <taxon>Betaproteobacteria</taxon>
        <taxon>Burkholderiales</taxon>
        <taxon>Alcaligenaceae</taxon>
        <taxon>Achromobacter</taxon>
    </lineage>
</organism>
<keyword evidence="1" id="KW-0812">Transmembrane</keyword>
<protein>
    <recommendedName>
        <fullName evidence="2">Toxin VasX N-terminal region domain-containing protein</fullName>
    </recommendedName>
</protein>
<sequence>MAELSNARCAAAANTCGETKGKCINCDKQGGVAIMPLVPAPLPRPMVREAWANSEHGGASNTQWAIPANRMYSTWLEKKLDAHARLRLFDPKFDPAGLPAETYFVRVPAAGYLYVLKQDKTWDGYLLDKKGYYRKIPVAKMPEDAETTKPLSEACSSEGHNNTATQFITIDHVRSPKAWIAYSRYVWDKETRKDYEEDKDGCRTARMTELNLKDIADGKVGPGSTAPNTCKLTVPDITQIVADYAAADVQRCLNAGLHNPLQMRAEPEPQLLTSFMWAVNSKLPALQWGVGLVLPDPVGIVQELNLRRNIAAARASELEGALDPERARKRVIADIIQGMCLSAKANPGPFWAANYGPERYQRNIDTGAWQSSLADSEGRVSLMNQIESVSALFCTWMGSPCWKQQQRSDFHDKDEMAGVRREFMAASCVAGSGHTERERNQIWGELWKLPIESPDNWYYRSLAAGNPDFLKLLADTSSVDEAITTIKAAVDMSKEFSQEYAKKVDTLREVLRAKRRYNEATAALVETVSGQLARLLVKDIKTYNRLMRGVAMTLVTREDLLVKPTILSGPLEEIKRLVEEAATKPLKGTAPVTLGDALPAGRGYLSQPGNLGQKGLSLSESVGRGVYLDLPSEKATIASVVAFTVQKLEQGQTLSRALAGGTPLQELELPMRNPAQVNPYLETRVALAGSMAGTVLGAGIMFFQVQGAMNALNAMLKEDAGLDDRMVSGAGVAANVLALVSVGMDMSTTIVALVSQTAAKKVTTMGARLGLFAGVLEGGATLIGASYKIYQGKNTRSAYWSSASGLATIIAGGASYGLTMASVSTVGGAGVATILGVTLGPVGWTLLLVAALGVAIWTAINAAGTDEGNRLPVEYWLDNGVFGKKEQLSNTQANPFAVKASGSQKAAPAIPFANLRDELQALERILLVAAGYLMPGARGGGYAYIHFHVSVPRYISQSRISIEFFRNERAGANTFRKLVAARNAQQPAVTDTPSFIPAPTFRSTEMEVDGSSKSVKIVGLFQVFQGQGGFYCMRVKYWPDEHSRPELETGFESWVYI</sequence>
<keyword evidence="1" id="KW-0472">Membrane</keyword>
<gene>
    <name evidence="3" type="ORF">AL504_01935</name>
</gene>
<evidence type="ECO:0000259" key="2">
    <source>
        <dbReference type="Pfam" id="PF20249"/>
    </source>
</evidence>
<evidence type="ECO:0000313" key="4">
    <source>
        <dbReference type="Proteomes" id="UP000060602"/>
    </source>
</evidence>
<dbReference type="AlphaFoldDB" id="A0A109XV40"/>
<dbReference type="EMBL" id="CP014060">
    <property type="protein sequence ID" value="AMG34923.1"/>
    <property type="molecule type" value="Genomic_DNA"/>
</dbReference>
<feature type="transmembrane region" description="Helical" evidence="1">
    <location>
        <begin position="726"/>
        <end position="754"/>
    </location>
</feature>
<dbReference type="Proteomes" id="UP000060602">
    <property type="component" value="Chromosome"/>
</dbReference>